<dbReference type="AlphaFoldDB" id="A0A6N9YJD2"/>
<name>A0A6N9YJD2_9ACTN</name>
<dbReference type="GO" id="GO:0016811">
    <property type="term" value="F:hydrolase activity, acting on carbon-nitrogen (but not peptide) bonds, in linear amides"/>
    <property type="evidence" value="ECO:0007669"/>
    <property type="project" value="InterPro"/>
</dbReference>
<dbReference type="Gene3D" id="2.30.40.10">
    <property type="entry name" value="Urease, subunit C, domain 1"/>
    <property type="match status" value="1"/>
</dbReference>
<dbReference type="SUPFAM" id="SSF51556">
    <property type="entry name" value="Metallo-dependent hydrolases"/>
    <property type="match status" value="1"/>
</dbReference>
<dbReference type="GO" id="GO:0016812">
    <property type="term" value="F:hydrolase activity, acting on carbon-nitrogen (but not peptide) bonds, in cyclic amides"/>
    <property type="evidence" value="ECO:0007669"/>
    <property type="project" value="TreeGrafter"/>
</dbReference>
<dbReference type="Proteomes" id="UP000469185">
    <property type="component" value="Unassembled WGS sequence"/>
</dbReference>
<proteinExistence type="predicted"/>
<dbReference type="SUPFAM" id="SSF51338">
    <property type="entry name" value="Composite domain of metallo-dependent hydrolases"/>
    <property type="match status" value="1"/>
</dbReference>
<evidence type="ECO:0000313" key="3">
    <source>
        <dbReference type="Proteomes" id="UP000469185"/>
    </source>
</evidence>
<organism evidence="2 3">
    <name type="scientific">Phytoactinopolyspora alkaliphila</name>
    <dbReference type="NCBI Taxonomy" id="1783498"/>
    <lineage>
        <taxon>Bacteria</taxon>
        <taxon>Bacillati</taxon>
        <taxon>Actinomycetota</taxon>
        <taxon>Actinomycetes</taxon>
        <taxon>Jiangellales</taxon>
        <taxon>Jiangellaceae</taxon>
        <taxon>Phytoactinopolyspora</taxon>
    </lineage>
</organism>
<protein>
    <submittedName>
        <fullName evidence="2">D-aminoacylase</fullName>
    </submittedName>
</protein>
<dbReference type="InterPro" id="IPR013108">
    <property type="entry name" value="Amidohydro_3"/>
</dbReference>
<gene>
    <name evidence="2" type="ORF">G1H11_06745</name>
</gene>
<accession>A0A6N9YJD2</accession>
<evidence type="ECO:0000313" key="2">
    <source>
        <dbReference type="EMBL" id="NED95008.1"/>
    </source>
</evidence>
<sequence>MPAELLIRGGLVHDGTGARPRRADVVVDDGVIVEVTSRAGHAEAARVIDAGGLAVSPGFIDVHTHSDVSVLLDGRAESKIHQGVTTEVTGNCGFSPFPLVGDVLEDQLDLLAGLGHDPVTPTWTDLDGYAVAVEAHGVAVNVAPLVGHGQLRIAALGMAEKASAGGIAAMRRLLADQLEQGAFGMSTGLTYVPSRYAGWAELSELCSVLAAHDALYATHARADVFPAVEEAASLGGATGARIQYSHVALNEPASWGNAGRLLEAFEAARRSGIDICCDVYPYDASASALTQYLPAWVQEGGVPAMRRRLADPVVSRRAEEELAGGWGPGGRIPWLWERVVIARGTPAEASVPAPDGATIEEAAAAAGMPPARYVLELCREGGNSVQVVLFYRTEEDVRTFLRCEFALMGSDGSAVPFDQRGARPHPRGFGAHARLLGRYTRELGDLDLSTAVRKMTGAVADRIGLPDRGVLAPGKAADIVVFDPATVTDRATFLDPCRPPSGIHHVVVNGEVVIDAGVQTGARPGKVLRSA</sequence>
<dbReference type="InterPro" id="IPR023100">
    <property type="entry name" value="D-aminoacylase_insert_dom_sf"/>
</dbReference>
<dbReference type="Pfam" id="PF07969">
    <property type="entry name" value="Amidohydro_3"/>
    <property type="match status" value="2"/>
</dbReference>
<feature type="domain" description="Amidohydrolase 3" evidence="1">
    <location>
        <begin position="46"/>
        <end position="220"/>
    </location>
</feature>
<dbReference type="EMBL" id="JAAGOB010000003">
    <property type="protein sequence ID" value="NED95008.1"/>
    <property type="molecule type" value="Genomic_DNA"/>
</dbReference>
<dbReference type="PANTHER" id="PTHR11647:SF1">
    <property type="entry name" value="COLLAPSIN RESPONSE MEDIATOR PROTEIN"/>
    <property type="match status" value="1"/>
</dbReference>
<dbReference type="InterPro" id="IPR032466">
    <property type="entry name" value="Metal_Hydrolase"/>
</dbReference>
<feature type="domain" description="Amidohydrolase 3" evidence="1">
    <location>
        <begin position="438"/>
        <end position="514"/>
    </location>
</feature>
<evidence type="ECO:0000259" key="1">
    <source>
        <dbReference type="Pfam" id="PF07969"/>
    </source>
</evidence>
<dbReference type="Gene3D" id="3.20.20.140">
    <property type="entry name" value="Metal-dependent hydrolases"/>
    <property type="match status" value="1"/>
</dbReference>
<comment type="caution">
    <text evidence="2">The sequence shown here is derived from an EMBL/GenBank/DDBJ whole genome shotgun (WGS) entry which is preliminary data.</text>
</comment>
<dbReference type="GO" id="GO:0005829">
    <property type="term" value="C:cytosol"/>
    <property type="evidence" value="ECO:0007669"/>
    <property type="project" value="TreeGrafter"/>
</dbReference>
<dbReference type="CDD" id="cd01297">
    <property type="entry name" value="D-aminoacylase"/>
    <property type="match status" value="1"/>
</dbReference>
<dbReference type="RefSeq" id="WP_163817354.1">
    <property type="nucleotide sequence ID" value="NZ_JAAGOB010000003.1"/>
</dbReference>
<keyword evidence="3" id="KW-1185">Reference proteome</keyword>
<dbReference type="InterPro" id="IPR011059">
    <property type="entry name" value="Metal-dep_hydrolase_composite"/>
</dbReference>
<reference evidence="2 3" key="1">
    <citation type="submission" date="2020-02" db="EMBL/GenBank/DDBJ databases">
        <authorList>
            <person name="Li X.-J."/>
            <person name="Feng X.-M."/>
        </authorList>
    </citation>
    <scope>NUCLEOTIDE SEQUENCE [LARGE SCALE GENOMIC DNA]</scope>
    <source>
        <strain evidence="2 3">CGMCC 4.7225</strain>
    </source>
</reference>
<dbReference type="PANTHER" id="PTHR11647">
    <property type="entry name" value="HYDRANTOINASE/DIHYDROPYRIMIDINASE FAMILY MEMBER"/>
    <property type="match status" value="1"/>
</dbReference>
<dbReference type="Gene3D" id="3.30.1490.130">
    <property type="entry name" value="D-aminoacylase. Domain 3"/>
    <property type="match status" value="1"/>
</dbReference>
<dbReference type="InterPro" id="IPR050378">
    <property type="entry name" value="Metallo-dep_Hydrolases_sf"/>
</dbReference>